<protein>
    <submittedName>
        <fullName evidence="2">Uncharacterized protein</fullName>
    </submittedName>
</protein>
<sequence>FTFTRQEGATQCYDASSNGYGVVTAKFLCDLTMEGFSSADCSGTKFATVDLGYGFYRKKACATSIAHSIAAVAAVVVFVVVAVTVLACQTDY</sequence>
<gene>
    <name evidence="2" type="ORF">PGLA1383_LOCUS26345</name>
</gene>
<keyword evidence="1" id="KW-0472">Membrane</keyword>
<evidence type="ECO:0000313" key="3">
    <source>
        <dbReference type="Proteomes" id="UP000654075"/>
    </source>
</evidence>
<keyword evidence="3" id="KW-1185">Reference proteome</keyword>
<organism evidence="2 3">
    <name type="scientific">Polarella glacialis</name>
    <name type="common">Dinoflagellate</name>
    <dbReference type="NCBI Taxonomy" id="89957"/>
    <lineage>
        <taxon>Eukaryota</taxon>
        <taxon>Sar</taxon>
        <taxon>Alveolata</taxon>
        <taxon>Dinophyceae</taxon>
        <taxon>Suessiales</taxon>
        <taxon>Suessiaceae</taxon>
        <taxon>Polarella</taxon>
    </lineage>
</organism>
<dbReference type="AlphaFoldDB" id="A0A813FDJ4"/>
<proteinExistence type="predicted"/>
<evidence type="ECO:0000256" key="1">
    <source>
        <dbReference type="SAM" id="Phobius"/>
    </source>
</evidence>
<dbReference type="Proteomes" id="UP000654075">
    <property type="component" value="Unassembled WGS sequence"/>
</dbReference>
<comment type="caution">
    <text evidence="2">The sequence shown here is derived from an EMBL/GenBank/DDBJ whole genome shotgun (WGS) entry which is preliminary data.</text>
</comment>
<name>A0A813FDJ4_POLGL</name>
<dbReference type="EMBL" id="CAJNNV010023074">
    <property type="protein sequence ID" value="CAE8608486.1"/>
    <property type="molecule type" value="Genomic_DNA"/>
</dbReference>
<reference evidence="2" key="1">
    <citation type="submission" date="2021-02" db="EMBL/GenBank/DDBJ databases">
        <authorList>
            <person name="Dougan E. K."/>
            <person name="Rhodes N."/>
            <person name="Thang M."/>
            <person name="Chan C."/>
        </authorList>
    </citation>
    <scope>NUCLEOTIDE SEQUENCE</scope>
</reference>
<evidence type="ECO:0000313" key="2">
    <source>
        <dbReference type="EMBL" id="CAE8608486.1"/>
    </source>
</evidence>
<feature type="non-terminal residue" evidence="2">
    <location>
        <position position="92"/>
    </location>
</feature>
<keyword evidence="1" id="KW-1133">Transmembrane helix</keyword>
<keyword evidence="1" id="KW-0812">Transmembrane</keyword>
<feature type="transmembrane region" description="Helical" evidence="1">
    <location>
        <begin position="65"/>
        <end position="87"/>
    </location>
</feature>
<accession>A0A813FDJ4</accession>